<reference evidence="3" key="1">
    <citation type="submission" date="2021-02" db="EMBL/GenBank/DDBJ databases">
        <authorList>
            <person name="Nowell W R."/>
        </authorList>
    </citation>
    <scope>NUCLEOTIDE SEQUENCE</scope>
</reference>
<accession>A0A820RTA5</accession>
<proteinExistence type="inferred from homology"/>
<dbReference type="PANTHER" id="PTHR43002">
    <property type="entry name" value="GLYCOGEN DEBRANCHING ENZYME"/>
    <property type="match status" value="1"/>
</dbReference>
<dbReference type="Gene3D" id="2.60.40.10">
    <property type="entry name" value="Immunoglobulins"/>
    <property type="match status" value="1"/>
</dbReference>
<feature type="domain" description="Glycoside hydrolase family 13 N-terminal" evidence="2">
    <location>
        <begin position="5"/>
        <end position="74"/>
    </location>
</feature>
<name>A0A820RTA5_9BILA</name>
<sequence length="148" mass="17466">EQTRIFSLFAPTVSEVNFVSSFSHWKSIQMEKDLNTGIFHIPTTLKIPDGEHEYKYFVRKNARQKYWTSVIDPYVEKYDAKHRHGLITTRNGKKYTDTYEWKYDHIKLPENDQLIIYEIYVADFTENGQFSGILSKLDYLSDLGINAN</sequence>
<dbReference type="AlphaFoldDB" id="A0A820RTA5"/>
<dbReference type="GO" id="GO:0005975">
    <property type="term" value="P:carbohydrate metabolic process"/>
    <property type="evidence" value="ECO:0007669"/>
    <property type="project" value="InterPro"/>
</dbReference>
<evidence type="ECO:0000256" key="1">
    <source>
        <dbReference type="ARBA" id="ARBA00008061"/>
    </source>
</evidence>
<protein>
    <recommendedName>
        <fullName evidence="2">Glycoside hydrolase family 13 N-terminal domain-containing protein</fullName>
    </recommendedName>
</protein>
<organism evidence="3 4">
    <name type="scientific">Adineta steineri</name>
    <dbReference type="NCBI Taxonomy" id="433720"/>
    <lineage>
        <taxon>Eukaryota</taxon>
        <taxon>Metazoa</taxon>
        <taxon>Spiralia</taxon>
        <taxon>Gnathifera</taxon>
        <taxon>Rotifera</taxon>
        <taxon>Eurotatoria</taxon>
        <taxon>Bdelloidea</taxon>
        <taxon>Adinetida</taxon>
        <taxon>Adinetidae</taxon>
        <taxon>Adineta</taxon>
    </lineage>
</organism>
<feature type="non-terminal residue" evidence="3">
    <location>
        <position position="1"/>
    </location>
</feature>
<dbReference type="InterPro" id="IPR004193">
    <property type="entry name" value="Glyco_hydro_13_N"/>
</dbReference>
<dbReference type="InterPro" id="IPR017853">
    <property type="entry name" value="GH"/>
</dbReference>
<evidence type="ECO:0000313" key="3">
    <source>
        <dbReference type="EMBL" id="CAF4439934.1"/>
    </source>
</evidence>
<dbReference type="Pfam" id="PF02922">
    <property type="entry name" value="CBM_48"/>
    <property type="match status" value="1"/>
</dbReference>
<dbReference type="Gene3D" id="3.20.20.80">
    <property type="entry name" value="Glycosidases"/>
    <property type="match status" value="1"/>
</dbReference>
<dbReference type="EMBL" id="CAJOBB010029872">
    <property type="protein sequence ID" value="CAF4439934.1"/>
    <property type="molecule type" value="Genomic_DNA"/>
</dbReference>
<dbReference type="Proteomes" id="UP000663868">
    <property type="component" value="Unassembled WGS sequence"/>
</dbReference>
<dbReference type="SUPFAM" id="SSF81296">
    <property type="entry name" value="E set domains"/>
    <property type="match status" value="1"/>
</dbReference>
<dbReference type="InterPro" id="IPR013783">
    <property type="entry name" value="Ig-like_fold"/>
</dbReference>
<feature type="non-terminal residue" evidence="3">
    <location>
        <position position="148"/>
    </location>
</feature>
<comment type="similarity">
    <text evidence="1">Belongs to the glycosyl hydrolase 13 family.</text>
</comment>
<gene>
    <name evidence="3" type="ORF">KXQ929_LOCUS53321</name>
</gene>
<dbReference type="GO" id="GO:0004553">
    <property type="term" value="F:hydrolase activity, hydrolyzing O-glycosyl compounds"/>
    <property type="evidence" value="ECO:0007669"/>
    <property type="project" value="InterPro"/>
</dbReference>
<evidence type="ECO:0000313" key="4">
    <source>
        <dbReference type="Proteomes" id="UP000663868"/>
    </source>
</evidence>
<evidence type="ECO:0000259" key="2">
    <source>
        <dbReference type="Pfam" id="PF02922"/>
    </source>
</evidence>
<dbReference type="SUPFAM" id="SSF51445">
    <property type="entry name" value="(Trans)glycosidases"/>
    <property type="match status" value="1"/>
</dbReference>
<dbReference type="InterPro" id="IPR014756">
    <property type="entry name" value="Ig_E-set"/>
</dbReference>
<comment type="caution">
    <text evidence="3">The sequence shown here is derived from an EMBL/GenBank/DDBJ whole genome shotgun (WGS) entry which is preliminary data.</text>
</comment>